<protein>
    <submittedName>
        <fullName evidence="2">Uncharacterized protein</fullName>
    </submittedName>
</protein>
<accession>A0A939FEB9</accession>
<dbReference type="AlphaFoldDB" id="A0A939FEB9"/>
<evidence type="ECO:0000313" key="3">
    <source>
        <dbReference type="Proteomes" id="UP000664167"/>
    </source>
</evidence>
<dbReference type="EMBL" id="JAFLRJ010000449">
    <property type="protein sequence ID" value="MBO0516779.1"/>
    <property type="molecule type" value="Genomic_DNA"/>
</dbReference>
<proteinExistence type="predicted"/>
<reference evidence="2" key="1">
    <citation type="submission" date="2021-03" db="EMBL/GenBank/DDBJ databases">
        <title>Streptomyces poriferae sp. nov., a novel marine sponge-derived Actinobacteria species with anti-MRSA activity.</title>
        <authorList>
            <person name="Sandoval-Powers M."/>
            <person name="Kralova S."/>
            <person name="Nguyen G.-S."/>
            <person name="Fawwal D."/>
            <person name="Degnes K."/>
            <person name="Klinkenberg G."/>
            <person name="Sletta H."/>
            <person name="Wentzel A."/>
            <person name="Liles M.R."/>
        </authorList>
    </citation>
    <scope>NUCLEOTIDE SEQUENCE</scope>
    <source>
        <strain evidence="2">DSM 41794</strain>
    </source>
</reference>
<feature type="compositionally biased region" description="Basic residues" evidence="1">
    <location>
        <begin position="222"/>
        <end position="231"/>
    </location>
</feature>
<dbReference type="Proteomes" id="UP000664167">
    <property type="component" value="Unassembled WGS sequence"/>
</dbReference>
<feature type="region of interest" description="Disordered" evidence="1">
    <location>
        <begin position="149"/>
        <end position="178"/>
    </location>
</feature>
<comment type="caution">
    <text evidence="2">The sequence shown here is derived from an EMBL/GenBank/DDBJ whole genome shotgun (WGS) entry which is preliminary data.</text>
</comment>
<organism evidence="2 3">
    <name type="scientific">Streptomyces beijiangensis</name>
    <dbReference type="NCBI Taxonomy" id="163361"/>
    <lineage>
        <taxon>Bacteria</taxon>
        <taxon>Bacillati</taxon>
        <taxon>Actinomycetota</taxon>
        <taxon>Actinomycetes</taxon>
        <taxon>Kitasatosporales</taxon>
        <taxon>Streptomycetaceae</taxon>
        <taxon>Streptomyces</taxon>
    </lineage>
</organism>
<dbReference type="RefSeq" id="WP_206968655.1">
    <property type="nucleotide sequence ID" value="NZ_BAAAJJ010000020.1"/>
</dbReference>
<evidence type="ECO:0000313" key="2">
    <source>
        <dbReference type="EMBL" id="MBO0516779.1"/>
    </source>
</evidence>
<gene>
    <name evidence="2" type="ORF">J0695_34165</name>
</gene>
<evidence type="ECO:0000256" key="1">
    <source>
        <dbReference type="SAM" id="MobiDB-lite"/>
    </source>
</evidence>
<name>A0A939FEB9_9ACTN</name>
<keyword evidence="3" id="KW-1185">Reference proteome</keyword>
<sequence>MTAAPPPVPTPYVDAAQIVAEFGASRSRLSEWLRDRERTGFPAVDHLDGRKQIWERTAVADWFAQRTAHPAGSDGLLGEGQDPDELLSTAEVARILKYKRVTTIHAYLKDRPGYFPEPDVTGTLPAAPPRPGRPNTTWWRRSTITNWAATRPGKGNTEPKTRTVRTPPPTEAHESPNDLLTAGEAAPLLGYKNAASFTSALAQGALPHLLPPDGYKSGARGGPHRAWRRGRIQTAANN</sequence>
<feature type="region of interest" description="Disordered" evidence="1">
    <location>
        <begin position="213"/>
        <end position="238"/>
    </location>
</feature>